<dbReference type="OrthoDB" id="9802248at2"/>
<feature type="binding site" evidence="7">
    <location>
        <position position="171"/>
    </location>
    <ligand>
        <name>Zn(2+)</name>
        <dbReference type="ChEBI" id="CHEBI:29105"/>
        <label>2</label>
    </ligand>
</feature>
<evidence type="ECO:0000256" key="3">
    <source>
        <dbReference type="ARBA" id="ARBA00006759"/>
    </source>
</evidence>
<dbReference type="GO" id="GO:0004416">
    <property type="term" value="F:hydroxyacylglutathione hydrolase activity"/>
    <property type="evidence" value="ECO:0007669"/>
    <property type="project" value="UniProtKB-UniRule"/>
</dbReference>
<evidence type="ECO:0000256" key="7">
    <source>
        <dbReference type="HAMAP-Rule" id="MF_01374"/>
    </source>
</evidence>
<feature type="binding site" evidence="7">
    <location>
        <position position="133"/>
    </location>
    <ligand>
        <name>Zn(2+)</name>
        <dbReference type="ChEBI" id="CHEBI:29105"/>
        <label>2</label>
    </ligand>
</feature>
<dbReference type="PANTHER" id="PTHR43705">
    <property type="entry name" value="HYDROXYACYLGLUTATHIONE HYDROLASE"/>
    <property type="match status" value="1"/>
</dbReference>
<dbReference type="InterPro" id="IPR032282">
    <property type="entry name" value="HAGH_C"/>
</dbReference>
<feature type="binding site" evidence="7">
    <location>
        <position position="57"/>
    </location>
    <ligand>
        <name>Zn(2+)</name>
        <dbReference type="ChEBI" id="CHEBI:29105"/>
        <label>1</label>
    </ligand>
</feature>
<dbReference type="UniPathway" id="UPA00619">
    <property type="reaction ID" value="UER00676"/>
</dbReference>
<dbReference type="GO" id="GO:0019243">
    <property type="term" value="P:methylglyoxal catabolic process to D-lactate via S-lactoyl-glutathione"/>
    <property type="evidence" value="ECO:0007669"/>
    <property type="project" value="UniProtKB-UniRule"/>
</dbReference>
<dbReference type="InterPro" id="IPR001018">
    <property type="entry name" value="Beta-lactamase_class-B_CS"/>
</dbReference>
<evidence type="ECO:0000313" key="9">
    <source>
        <dbReference type="EMBL" id="ARU04928.1"/>
    </source>
</evidence>
<evidence type="ECO:0000259" key="8">
    <source>
        <dbReference type="SMART" id="SM00849"/>
    </source>
</evidence>
<dbReference type="InterPro" id="IPR001279">
    <property type="entry name" value="Metallo-B-lactamas"/>
</dbReference>
<dbReference type="InterPro" id="IPR017782">
    <property type="entry name" value="Hydroxyacylglutathione_Hdrlase"/>
</dbReference>
<dbReference type="Pfam" id="PF00753">
    <property type="entry name" value="Lactamase_B"/>
    <property type="match status" value="1"/>
</dbReference>
<comment type="subunit">
    <text evidence="7">Monomer.</text>
</comment>
<comment type="catalytic activity">
    <reaction evidence="1 7">
        <text>an S-(2-hydroxyacyl)glutathione + H2O = a 2-hydroxy carboxylate + glutathione + H(+)</text>
        <dbReference type="Rhea" id="RHEA:21864"/>
        <dbReference type="ChEBI" id="CHEBI:15377"/>
        <dbReference type="ChEBI" id="CHEBI:15378"/>
        <dbReference type="ChEBI" id="CHEBI:57925"/>
        <dbReference type="ChEBI" id="CHEBI:58896"/>
        <dbReference type="ChEBI" id="CHEBI:71261"/>
        <dbReference type="EC" id="3.1.2.6"/>
    </reaction>
</comment>
<dbReference type="InterPro" id="IPR036866">
    <property type="entry name" value="RibonucZ/Hydroxyglut_hydro"/>
</dbReference>
<feature type="binding site" evidence="7">
    <location>
        <position position="133"/>
    </location>
    <ligand>
        <name>Zn(2+)</name>
        <dbReference type="ChEBI" id="CHEBI:29105"/>
        <label>1</label>
    </ligand>
</feature>
<dbReference type="EMBL" id="CP021455">
    <property type="protein sequence ID" value="ARU04928.1"/>
    <property type="molecule type" value="Genomic_DNA"/>
</dbReference>
<proteinExistence type="inferred from homology"/>
<comment type="pathway">
    <text evidence="2 7">Secondary metabolite metabolism; methylglyoxal degradation; (R)-lactate from methylglyoxal: step 2/2.</text>
</comment>
<feature type="binding site" evidence="7">
    <location>
        <position position="55"/>
    </location>
    <ligand>
        <name>Zn(2+)</name>
        <dbReference type="ChEBI" id="CHEBI:29105"/>
        <label>1</label>
    </ligand>
</feature>
<protein>
    <recommendedName>
        <fullName evidence="7">Hydroxyacylglutathione hydrolase</fullName>
        <ecNumber evidence="7">3.1.2.6</ecNumber>
    </recommendedName>
    <alternativeName>
        <fullName evidence="7">Glyoxalase II</fullName>
        <shortName evidence="7">Glx II</shortName>
    </alternativeName>
</protein>
<reference evidence="9 10" key="1">
    <citation type="submission" date="2017-05" db="EMBL/GenBank/DDBJ databases">
        <authorList>
            <person name="Song R."/>
            <person name="Chenine A.L."/>
            <person name="Ruprecht R.M."/>
        </authorList>
    </citation>
    <scope>NUCLEOTIDE SEQUENCE [LARGE SCALE GENOMIC DNA]</scope>
    <source>
        <strain evidence="9 10">DSM 26136</strain>
    </source>
</reference>
<dbReference type="KEGG" id="cser:CCO03_09760"/>
<dbReference type="HAMAP" id="MF_01374">
    <property type="entry name" value="Glyoxalase_2"/>
    <property type="match status" value="1"/>
</dbReference>
<dbReference type="SUPFAM" id="SSF56281">
    <property type="entry name" value="Metallo-hydrolase/oxidoreductase"/>
    <property type="match status" value="1"/>
</dbReference>
<evidence type="ECO:0000256" key="1">
    <source>
        <dbReference type="ARBA" id="ARBA00001623"/>
    </source>
</evidence>
<feature type="binding site" evidence="7">
    <location>
        <position position="59"/>
    </location>
    <ligand>
        <name>Zn(2+)</name>
        <dbReference type="ChEBI" id="CHEBI:29105"/>
        <label>2</label>
    </ligand>
</feature>
<dbReference type="InterPro" id="IPR050110">
    <property type="entry name" value="Glyoxalase_II_hydrolase"/>
</dbReference>
<keyword evidence="5 7" id="KW-0378">Hydrolase</keyword>
<comment type="similarity">
    <text evidence="3 7">Belongs to the metallo-beta-lactamase superfamily. Glyoxalase II family.</text>
</comment>
<dbReference type="Pfam" id="PF16123">
    <property type="entry name" value="HAGH_C"/>
    <property type="match status" value="1"/>
</dbReference>
<dbReference type="PROSITE" id="PS00743">
    <property type="entry name" value="BETA_LACTAMASE_B_1"/>
    <property type="match status" value="1"/>
</dbReference>
<dbReference type="PANTHER" id="PTHR43705:SF1">
    <property type="entry name" value="HYDROXYACYLGLUTATHIONE HYDROLASE GLOB"/>
    <property type="match status" value="1"/>
</dbReference>
<keyword evidence="4 7" id="KW-0479">Metal-binding</keyword>
<comment type="cofactor">
    <cofactor evidence="7">
        <name>Zn(2+)</name>
        <dbReference type="ChEBI" id="CHEBI:29105"/>
    </cofactor>
    <text evidence="7">Binds 2 Zn(2+) ions per subunit.</text>
</comment>
<dbReference type="GO" id="GO:0008800">
    <property type="term" value="F:beta-lactamase activity"/>
    <property type="evidence" value="ECO:0007669"/>
    <property type="project" value="InterPro"/>
</dbReference>
<dbReference type="GO" id="GO:0008270">
    <property type="term" value="F:zinc ion binding"/>
    <property type="evidence" value="ECO:0007669"/>
    <property type="project" value="InterPro"/>
</dbReference>
<feature type="binding site" evidence="7">
    <location>
        <position position="60"/>
    </location>
    <ligand>
        <name>Zn(2+)</name>
        <dbReference type="ChEBI" id="CHEBI:29105"/>
        <label>2</label>
    </ligand>
</feature>
<feature type="binding site" evidence="7">
    <location>
        <position position="111"/>
    </location>
    <ligand>
        <name>Zn(2+)</name>
        <dbReference type="ChEBI" id="CHEBI:29105"/>
        <label>1</label>
    </ligand>
</feature>
<sequence>MRHLQLTPLPAFNDNYLWLLDDGQHALVVDPGDAAPVQAALAERHLTLTAILVTHHHGDHTGGVATLRDSTGAQVWGPARERIPQPFTPVQAGDTVDALGLNWQVLDVPGHTAGHIAYVCRDVGGKPLLFCGDTLFSGGCGRLFEGTPAQMLDSLDQLAALPGDTQVCAAHEYTLSNLKFARAVEPGNADTIEYLAHCEALRAAGRPTLPSSMALERAINPFLRARQDSVAQAVQAHASLDTMASPNDTVAVFAALREWKNNFS</sequence>
<evidence type="ECO:0000256" key="5">
    <source>
        <dbReference type="ARBA" id="ARBA00022801"/>
    </source>
</evidence>
<evidence type="ECO:0000256" key="6">
    <source>
        <dbReference type="ARBA" id="ARBA00022833"/>
    </source>
</evidence>
<dbReference type="SMART" id="SM00849">
    <property type="entry name" value="Lactamase_B"/>
    <property type="match status" value="1"/>
</dbReference>
<accession>A0A1Y0ENB7</accession>
<organism evidence="9 10">
    <name type="scientific">Comamonas serinivorans</name>
    <dbReference type="NCBI Taxonomy" id="1082851"/>
    <lineage>
        <taxon>Bacteria</taxon>
        <taxon>Pseudomonadati</taxon>
        <taxon>Pseudomonadota</taxon>
        <taxon>Betaproteobacteria</taxon>
        <taxon>Burkholderiales</taxon>
        <taxon>Comamonadaceae</taxon>
        <taxon>Comamonas</taxon>
    </lineage>
</organism>
<feature type="domain" description="Metallo-beta-lactamase" evidence="8">
    <location>
        <begin position="14"/>
        <end position="171"/>
    </location>
</feature>
<dbReference type="EC" id="3.1.2.6" evidence="7"/>
<dbReference type="PIRSF" id="PIRSF005457">
    <property type="entry name" value="Glx"/>
    <property type="match status" value="1"/>
</dbReference>
<gene>
    <name evidence="7" type="primary">gloB</name>
    <name evidence="9" type="ORF">CCO03_09760</name>
</gene>
<dbReference type="RefSeq" id="WP_087280464.1">
    <property type="nucleotide sequence ID" value="NZ_CP021455.1"/>
</dbReference>
<name>A0A1Y0ENB7_9BURK</name>
<dbReference type="GO" id="GO:0017001">
    <property type="term" value="P:antibiotic catabolic process"/>
    <property type="evidence" value="ECO:0007669"/>
    <property type="project" value="InterPro"/>
</dbReference>
<dbReference type="Gene3D" id="3.60.15.10">
    <property type="entry name" value="Ribonuclease Z/Hydroxyacylglutathione hydrolase-like"/>
    <property type="match status" value="1"/>
</dbReference>
<dbReference type="Proteomes" id="UP000196138">
    <property type="component" value="Chromosome"/>
</dbReference>
<dbReference type="CDD" id="cd07723">
    <property type="entry name" value="hydroxyacylglutathione_hydrolase_MBL-fold"/>
    <property type="match status" value="1"/>
</dbReference>
<keyword evidence="6 7" id="KW-0862">Zinc</keyword>
<evidence type="ECO:0000313" key="10">
    <source>
        <dbReference type="Proteomes" id="UP000196138"/>
    </source>
</evidence>
<dbReference type="NCBIfam" id="TIGR03413">
    <property type="entry name" value="GSH_gloB"/>
    <property type="match status" value="1"/>
</dbReference>
<comment type="function">
    <text evidence="7">Thiolesterase that catalyzes the hydrolysis of S-D-lactoyl-glutathione to form glutathione and D-lactic acid.</text>
</comment>
<keyword evidence="10" id="KW-1185">Reference proteome</keyword>
<dbReference type="AlphaFoldDB" id="A0A1Y0ENB7"/>
<evidence type="ECO:0000256" key="2">
    <source>
        <dbReference type="ARBA" id="ARBA00004963"/>
    </source>
</evidence>
<evidence type="ECO:0000256" key="4">
    <source>
        <dbReference type="ARBA" id="ARBA00022723"/>
    </source>
</evidence>
<dbReference type="InterPro" id="IPR035680">
    <property type="entry name" value="Clx_II_MBL"/>
</dbReference>